<dbReference type="Proteomes" id="UP000001058">
    <property type="component" value="Unassembled WGS sequence"/>
</dbReference>
<feature type="compositionally biased region" description="Polar residues" evidence="2">
    <location>
        <begin position="13"/>
        <end position="28"/>
    </location>
</feature>
<dbReference type="AlphaFoldDB" id="D8TP60"/>
<dbReference type="KEGG" id="vcn:VOLCADRAFT_103780"/>
<accession>D8TP60</accession>
<dbReference type="Gene3D" id="1.20.5.340">
    <property type="match status" value="1"/>
</dbReference>
<dbReference type="InParanoid" id="D8TP60"/>
<keyword evidence="4" id="KW-1185">Reference proteome</keyword>
<sequence>MKKERSEDKRVTNDVTVQEFNHTSTSIGGTADGLRRSLKELEDDLKKDEAGKKEFETYLKQLETKRADLQRKVDENKAWLEAIEQQGSNSSEQQYKRLLEQIQTIYEGAKEFHGKGIDMLIKEFGYHIAYKRWNDSFTAIPFKPNARLGISKPFCFKSSSASVKSQSTATP</sequence>
<organism evidence="4">
    <name type="scientific">Volvox carteri f. nagariensis</name>
    <dbReference type="NCBI Taxonomy" id="3068"/>
    <lineage>
        <taxon>Eukaryota</taxon>
        <taxon>Viridiplantae</taxon>
        <taxon>Chlorophyta</taxon>
        <taxon>core chlorophytes</taxon>
        <taxon>Chlorophyceae</taxon>
        <taxon>CS clade</taxon>
        <taxon>Chlamydomonadales</taxon>
        <taxon>Volvocaceae</taxon>
        <taxon>Volvox</taxon>
    </lineage>
</organism>
<dbReference type="eggNOG" id="ENOG502S82N">
    <property type="taxonomic scope" value="Eukaryota"/>
</dbReference>
<name>D8TP60_VOLCA</name>
<protein>
    <recommendedName>
        <fullName evidence="5">Flagellar associated protein</fullName>
    </recommendedName>
</protein>
<feature type="region of interest" description="Disordered" evidence="2">
    <location>
        <begin position="1"/>
        <end position="31"/>
    </location>
</feature>
<dbReference type="OrthoDB" id="58550at2759"/>
<feature type="coiled-coil region" evidence="1">
    <location>
        <begin position="31"/>
        <end position="72"/>
    </location>
</feature>
<dbReference type="RefSeq" id="XP_002948157.1">
    <property type="nucleotide sequence ID" value="XM_002948111.1"/>
</dbReference>
<evidence type="ECO:0000256" key="2">
    <source>
        <dbReference type="SAM" id="MobiDB-lite"/>
    </source>
</evidence>
<gene>
    <name evidence="3" type="ORF">VOLCADRAFT_103780</name>
</gene>
<evidence type="ECO:0000313" key="4">
    <source>
        <dbReference type="Proteomes" id="UP000001058"/>
    </source>
</evidence>
<dbReference type="GeneID" id="9625142"/>
<evidence type="ECO:0000256" key="1">
    <source>
        <dbReference type="SAM" id="Coils"/>
    </source>
</evidence>
<proteinExistence type="predicted"/>
<reference evidence="3 4" key="1">
    <citation type="journal article" date="2010" name="Science">
        <title>Genomic analysis of organismal complexity in the multicellular green alga Volvox carteri.</title>
        <authorList>
            <person name="Prochnik S.E."/>
            <person name="Umen J."/>
            <person name="Nedelcu A.M."/>
            <person name="Hallmann A."/>
            <person name="Miller S.M."/>
            <person name="Nishii I."/>
            <person name="Ferris P."/>
            <person name="Kuo A."/>
            <person name="Mitros T."/>
            <person name="Fritz-Laylin L.K."/>
            <person name="Hellsten U."/>
            <person name="Chapman J."/>
            <person name="Simakov O."/>
            <person name="Rensing S.A."/>
            <person name="Terry A."/>
            <person name="Pangilinan J."/>
            <person name="Kapitonov V."/>
            <person name="Jurka J."/>
            <person name="Salamov A."/>
            <person name="Shapiro H."/>
            <person name="Schmutz J."/>
            <person name="Grimwood J."/>
            <person name="Lindquist E."/>
            <person name="Lucas S."/>
            <person name="Grigoriev I.V."/>
            <person name="Schmitt R."/>
            <person name="Kirk D."/>
            <person name="Rokhsar D.S."/>
        </authorList>
    </citation>
    <scope>NUCLEOTIDE SEQUENCE [LARGE SCALE GENOMIC DNA]</scope>
    <source>
        <strain evidence="4">f. Nagariensis / Eve</strain>
    </source>
</reference>
<dbReference type="EMBL" id="GL378330">
    <property type="protein sequence ID" value="EFJ50564.1"/>
    <property type="molecule type" value="Genomic_DNA"/>
</dbReference>
<feature type="compositionally biased region" description="Basic and acidic residues" evidence="2">
    <location>
        <begin position="1"/>
        <end position="12"/>
    </location>
</feature>
<keyword evidence="1" id="KW-0175">Coiled coil</keyword>
<evidence type="ECO:0000313" key="3">
    <source>
        <dbReference type="EMBL" id="EFJ50564.1"/>
    </source>
</evidence>
<evidence type="ECO:0008006" key="5">
    <source>
        <dbReference type="Google" id="ProtNLM"/>
    </source>
</evidence>